<dbReference type="Gene3D" id="3.10.290.30">
    <property type="entry name" value="MM3350-like"/>
    <property type="match status" value="1"/>
</dbReference>
<evidence type="ECO:0000313" key="4">
    <source>
        <dbReference type="Proteomes" id="UP000294543"/>
    </source>
</evidence>
<sequence length="316" mass="35158">MPTAPPAAETAVVAGTVHQLKVALRDVQPPVWRRIQVPSAARLWDLHNVIQIAMGWQNFHLHMFAKDWVEYGDHHSSEYDVTLASLLPDPGEWLAYRYDSGDCWDHDLVVEKIHRSPRTRRRTPSSTPPPPTRCSTWPTPSTPRRRSPSCATSCRRPAQPAQHQRHPRPPTSPARATTPNRSPPTARCSPRPWPWPAAGRTARNGPPGSAPANTPPTCRTRWTASPSASEWDRSGRQCHARRRVVTPASSTSGRCCCWRGDRSARGVGGPGGVAVTTWTESGAIHTKHVKWEPSDQLSQVPAEALRSRFRKAPRFK</sequence>
<dbReference type="PANTHER" id="PTHR41878:SF1">
    <property type="entry name" value="TNPR PROTEIN"/>
    <property type="match status" value="1"/>
</dbReference>
<accession>A0A4R4X4U8</accession>
<organism evidence="3 4">
    <name type="scientific">Nonomuraea diastatica</name>
    <dbReference type="NCBI Taxonomy" id="1848329"/>
    <lineage>
        <taxon>Bacteria</taxon>
        <taxon>Bacillati</taxon>
        <taxon>Actinomycetota</taxon>
        <taxon>Actinomycetes</taxon>
        <taxon>Streptosporangiales</taxon>
        <taxon>Streptosporangiaceae</taxon>
        <taxon>Nonomuraea</taxon>
    </lineage>
</organism>
<dbReference type="EMBL" id="SMKP01000006">
    <property type="protein sequence ID" value="TDD25358.1"/>
    <property type="molecule type" value="Genomic_DNA"/>
</dbReference>
<gene>
    <name evidence="3" type="ORF">E1294_03555</name>
</gene>
<reference evidence="3 4" key="1">
    <citation type="submission" date="2019-03" db="EMBL/GenBank/DDBJ databases">
        <title>Draft genome sequences of novel Actinobacteria.</title>
        <authorList>
            <person name="Sahin N."/>
            <person name="Ay H."/>
            <person name="Saygin H."/>
        </authorList>
    </citation>
    <scope>NUCLEOTIDE SEQUENCE [LARGE SCALE GENOMIC DNA]</scope>
    <source>
        <strain evidence="3 4">KC712</strain>
    </source>
</reference>
<feature type="region of interest" description="Disordered" evidence="1">
    <location>
        <begin position="115"/>
        <end position="236"/>
    </location>
</feature>
<comment type="caution">
    <text evidence="3">The sequence shown here is derived from an EMBL/GenBank/DDBJ whole genome shotgun (WGS) entry which is preliminary data.</text>
</comment>
<feature type="compositionally biased region" description="Polar residues" evidence="1">
    <location>
        <begin position="211"/>
        <end position="228"/>
    </location>
</feature>
<dbReference type="Proteomes" id="UP000294543">
    <property type="component" value="Unassembled WGS sequence"/>
</dbReference>
<dbReference type="AlphaFoldDB" id="A0A4R4X4U8"/>
<feature type="compositionally biased region" description="Low complexity" evidence="1">
    <location>
        <begin position="148"/>
        <end position="162"/>
    </location>
</feature>
<dbReference type="Pfam" id="PF07929">
    <property type="entry name" value="PRiA4_ORF3"/>
    <property type="match status" value="1"/>
</dbReference>
<dbReference type="SUPFAM" id="SSF159941">
    <property type="entry name" value="MM3350-like"/>
    <property type="match status" value="1"/>
</dbReference>
<feature type="domain" description="Plasmid pRiA4b Orf3-like" evidence="2">
    <location>
        <begin position="17"/>
        <end position="120"/>
    </location>
</feature>
<keyword evidence="4" id="KW-1185">Reference proteome</keyword>
<dbReference type="InterPro" id="IPR024047">
    <property type="entry name" value="MM3350-like_sf"/>
</dbReference>
<dbReference type="InterPro" id="IPR012912">
    <property type="entry name" value="Plasmid_pRiA4b_Orf3-like"/>
</dbReference>
<protein>
    <recommendedName>
        <fullName evidence="2">Plasmid pRiA4b Orf3-like domain-containing protein</fullName>
    </recommendedName>
</protein>
<evidence type="ECO:0000256" key="1">
    <source>
        <dbReference type="SAM" id="MobiDB-lite"/>
    </source>
</evidence>
<name>A0A4R4X4U8_9ACTN</name>
<proteinExistence type="predicted"/>
<dbReference type="OrthoDB" id="9816539at2"/>
<evidence type="ECO:0000259" key="2">
    <source>
        <dbReference type="Pfam" id="PF07929"/>
    </source>
</evidence>
<evidence type="ECO:0000313" key="3">
    <source>
        <dbReference type="EMBL" id="TDD25358.1"/>
    </source>
</evidence>
<dbReference type="PANTHER" id="PTHR41878">
    <property type="entry name" value="LEXA REPRESSOR-RELATED"/>
    <property type="match status" value="1"/>
</dbReference>